<dbReference type="Pfam" id="PF04072">
    <property type="entry name" value="LCM"/>
    <property type="match status" value="1"/>
</dbReference>
<dbReference type="PANTHER" id="PTHR43619">
    <property type="entry name" value="S-ADENOSYL-L-METHIONINE-DEPENDENT METHYLTRANSFERASE YKTD-RELATED"/>
    <property type="match status" value="1"/>
</dbReference>
<dbReference type="GO" id="GO:0008168">
    <property type="term" value="F:methyltransferase activity"/>
    <property type="evidence" value="ECO:0007669"/>
    <property type="project" value="UniProtKB-KW"/>
</dbReference>
<dbReference type="Proteomes" id="UP000193247">
    <property type="component" value="Unassembled WGS sequence"/>
</dbReference>
<name>A0A1X2LVR9_9MYCO</name>
<protein>
    <recommendedName>
        <fullName evidence="5">Methyltransferase</fullName>
    </recommendedName>
</protein>
<keyword evidence="1" id="KW-0489">Methyltransferase</keyword>
<evidence type="ECO:0008006" key="5">
    <source>
        <dbReference type="Google" id="ProtNLM"/>
    </source>
</evidence>
<dbReference type="AlphaFoldDB" id="A0A1X2LVR9"/>
<dbReference type="InterPro" id="IPR029063">
    <property type="entry name" value="SAM-dependent_MTases_sf"/>
</dbReference>
<dbReference type="PANTHER" id="PTHR43619:SF2">
    <property type="entry name" value="S-ADENOSYL-L-METHIONINE-DEPENDENT METHYLTRANSFERASES SUPERFAMILY PROTEIN"/>
    <property type="match status" value="1"/>
</dbReference>
<dbReference type="RefSeq" id="WP_085324876.1">
    <property type="nucleotide sequence ID" value="NZ_NCXP01000009.1"/>
</dbReference>
<dbReference type="EMBL" id="NCXP01000009">
    <property type="protein sequence ID" value="OSC41070.1"/>
    <property type="molecule type" value="Genomic_DNA"/>
</dbReference>
<keyword evidence="4" id="KW-1185">Reference proteome</keyword>
<dbReference type="GO" id="GO:0032259">
    <property type="term" value="P:methylation"/>
    <property type="evidence" value="ECO:0007669"/>
    <property type="project" value="UniProtKB-KW"/>
</dbReference>
<organism evidence="3 4">
    <name type="scientific">Mycobacterium decipiens</name>
    <dbReference type="NCBI Taxonomy" id="1430326"/>
    <lineage>
        <taxon>Bacteria</taxon>
        <taxon>Bacillati</taxon>
        <taxon>Actinomycetota</taxon>
        <taxon>Actinomycetes</taxon>
        <taxon>Mycobacteriales</taxon>
        <taxon>Mycobacteriaceae</taxon>
        <taxon>Mycobacterium</taxon>
    </lineage>
</organism>
<evidence type="ECO:0000256" key="1">
    <source>
        <dbReference type="ARBA" id="ARBA00022603"/>
    </source>
</evidence>
<dbReference type="Gene3D" id="3.40.50.150">
    <property type="entry name" value="Vaccinia Virus protein VP39"/>
    <property type="match status" value="1"/>
</dbReference>
<dbReference type="STRING" id="1430326.B8W66_09985"/>
<accession>A0A1X2LVR9</accession>
<evidence type="ECO:0000313" key="4">
    <source>
        <dbReference type="Proteomes" id="UP000193247"/>
    </source>
</evidence>
<evidence type="ECO:0000313" key="3">
    <source>
        <dbReference type="EMBL" id="OSC41070.1"/>
    </source>
</evidence>
<sequence length="278" mass="30758">MTVPVDHLTPVEKTLLITLTGRALDARTKRPLLGDRLADTVCGRIDGDIKLSGTVRIAVAVRSGMLDRIVAGFIAARPNAVVVELGCGLETRMQRLSPPATVAWYDVDLDDVIALRRRVIPELHRSHLVAASLTDEGWLDGVPRDRPVIVVADGVLGFLTEADNRRILGALTDHFTAGGELVFNAYTPIVARLMGSLGVLRSVGIPRGYRGFGFDDPHVVEWLNPRLTFVEEQLGAQAPEAAQFRWPTRIIAKLFARWRAQGRRGVWIVRYRFSESRP</sequence>
<dbReference type="OrthoDB" id="9800233at2"/>
<keyword evidence="2" id="KW-0808">Transferase</keyword>
<comment type="caution">
    <text evidence="3">The sequence shown here is derived from an EMBL/GenBank/DDBJ whole genome shotgun (WGS) entry which is preliminary data.</text>
</comment>
<reference evidence="3 4" key="1">
    <citation type="submission" date="2017-04" db="EMBL/GenBank/DDBJ databases">
        <title>The new phylogeny of genus Mycobacterium.</title>
        <authorList>
            <person name="Tortoli E."/>
            <person name="Trovato A."/>
            <person name="Cirillo D.M."/>
        </authorList>
    </citation>
    <scope>NUCLEOTIDE SEQUENCE [LARGE SCALE GENOMIC DNA]</scope>
    <source>
        <strain evidence="3 4">TBL 1200985</strain>
    </source>
</reference>
<dbReference type="InterPro" id="IPR016874">
    <property type="entry name" value="TcmP-like"/>
</dbReference>
<dbReference type="PIRSF" id="PIRSF028177">
    <property type="entry name" value="Polyketide_synth_Omtfrase_TcmP"/>
    <property type="match status" value="1"/>
</dbReference>
<evidence type="ECO:0000256" key="2">
    <source>
        <dbReference type="ARBA" id="ARBA00022679"/>
    </source>
</evidence>
<gene>
    <name evidence="3" type="ORF">B8W66_09985</name>
</gene>
<proteinExistence type="predicted"/>
<dbReference type="InterPro" id="IPR007213">
    <property type="entry name" value="Ppm1/Ppm2/Tcmp"/>
</dbReference>
<dbReference type="SUPFAM" id="SSF53335">
    <property type="entry name" value="S-adenosyl-L-methionine-dependent methyltransferases"/>
    <property type="match status" value="1"/>
</dbReference>